<evidence type="ECO:0000313" key="2">
    <source>
        <dbReference type="Proteomes" id="UP000779070"/>
    </source>
</evidence>
<name>A0ABS3A8I0_9VIBR</name>
<evidence type="ECO:0000313" key="1">
    <source>
        <dbReference type="EMBL" id="MBN3580549.1"/>
    </source>
</evidence>
<proteinExistence type="predicted"/>
<dbReference type="Proteomes" id="UP000779070">
    <property type="component" value="Unassembled WGS sequence"/>
</dbReference>
<dbReference type="EMBL" id="JAFHLB010000054">
    <property type="protein sequence ID" value="MBN3580549.1"/>
    <property type="molecule type" value="Genomic_DNA"/>
</dbReference>
<sequence length="62" mass="7037">MSDRPDNELLEVMAFIIDSVAQETRKAGRAEVGMYLLSLVLAEYQRCAEDERHRSDNASYDG</sequence>
<dbReference type="RefSeq" id="WP_206372189.1">
    <property type="nucleotide sequence ID" value="NZ_CAWPTM010000128.1"/>
</dbReference>
<protein>
    <recommendedName>
        <fullName evidence="3">Prophage protein</fullName>
    </recommendedName>
</protein>
<accession>A0ABS3A8I0</accession>
<keyword evidence="2" id="KW-1185">Reference proteome</keyword>
<comment type="caution">
    <text evidence="1">The sequence shown here is derived from an EMBL/GenBank/DDBJ whole genome shotgun (WGS) entry which is preliminary data.</text>
</comment>
<organism evidence="1 2">
    <name type="scientific">Vibrio neptunius</name>
    <dbReference type="NCBI Taxonomy" id="170651"/>
    <lineage>
        <taxon>Bacteria</taxon>
        <taxon>Pseudomonadati</taxon>
        <taxon>Pseudomonadota</taxon>
        <taxon>Gammaproteobacteria</taxon>
        <taxon>Vibrionales</taxon>
        <taxon>Vibrionaceae</taxon>
        <taxon>Vibrio</taxon>
    </lineage>
</organism>
<reference evidence="1 2" key="1">
    <citation type="submission" date="2021-02" db="EMBL/GenBank/DDBJ databases">
        <title>Draft Genome Sequences of 5 Vibrio neptunius Strains Isolated From of Bivalve Hatcheries.</title>
        <authorList>
            <person name="Galvis F."/>
            <person name="Barja J.L."/>
            <person name="Lemos M.L."/>
            <person name="Balado M."/>
        </authorList>
    </citation>
    <scope>NUCLEOTIDE SEQUENCE [LARGE SCALE GENOMIC DNA]</scope>
    <source>
        <strain evidence="1 2">PP-145.98</strain>
    </source>
</reference>
<gene>
    <name evidence="1" type="ORF">JYA62_23310</name>
</gene>
<evidence type="ECO:0008006" key="3">
    <source>
        <dbReference type="Google" id="ProtNLM"/>
    </source>
</evidence>